<sequence>MNQQKYNYKVGEVVRMKKPHPCGCDRWEITRTGIDFGLKCLQCGRQVMIPRPKFEKGVKAVISEGKG</sequence>
<dbReference type="PANTHER" id="PTHR38455:SF1">
    <property type="entry name" value="DUF951 DOMAIN-CONTAINING PROTEIN"/>
    <property type="match status" value="1"/>
</dbReference>
<accession>A0A0U1KRX1</accession>
<dbReference type="AlphaFoldDB" id="A0A0U1KRX1"/>
<dbReference type="Proteomes" id="UP000049855">
    <property type="component" value="Unassembled WGS sequence"/>
</dbReference>
<dbReference type="Pfam" id="PF06107">
    <property type="entry name" value="DUF951"/>
    <property type="match status" value="1"/>
</dbReference>
<reference evidence="2" key="1">
    <citation type="submission" date="2015-03" db="EMBL/GenBank/DDBJ databases">
        <authorList>
            <person name="Nijsse Bart"/>
        </authorList>
    </citation>
    <scope>NUCLEOTIDE SEQUENCE [LARGE SCALE GENOMIC DNA]</scope>
</reference>
<evidence type="ECO:0000313" key="1">
    <source>
        <dbReference type="EMBL" id="CQR70005.1"/>
    </source>
</evidence>
<proteinExistence type="predicted"/>
<keyword evidence="2" id="KW-1185">Reference proteome</keyword>
<dbReference type="PIRSF" id="PIRSF037263">
    <property type="entry name" value="DUF951_bac"/>
    <property type="match status" value="1"/>
</dbReference>
<dbReference type="EMBL" id="CTRP01000001">
    <property type="protein sequence ID" value="CQR70005.1"/>
    <property type="molecule type" value="Genomic_DNA"/>
</dbReference>
<name>A0A0U1KRX1_9FIRM</name>
<dbReference type="InterPro" id="IPR009296">
    <property type="entry name" value="DUF951"/>
</dbReference>
<organism evidence="1 2">
    <name type="scientific">Sporomusa ovata</name>
    <dbReference type="NCBI Taxonomy" id="2378"/>
    <lineage>
        <taxon>Bacteria</taxon>
        <taxon>Bacillati</taxon>
        <taxon>Bacillota</taxon>
        <taxon>Negativicutes</taxon>
        <taxon>Selenomonadales</taxon>
        <taxon>Sporomusaceae</taxon>
        <taxon>Sporomusa</taxon>
    </lineage>
</organism>
<gene>
    <name evidence="1" type="ORF">SpAn4DRAFT_4870</name>
</gene>
<dbReference type="PANTHER" id="PTHR38455">
    <property type="entry name" value="HYPOTHETICAL CYTOSOLIC PROTEIN"/>
    <property type="match status" value="1"/>
</dbReference>
<protein>
    <recommendedName>
        <fullName evidence="3">DUF951 domain-containing protein</fullName>
    </recommendedName>
</protein>
<evidence type="ECO:0000313" key="2">
    <source>
        <dbReference type="Proteomes" id="UP000049855"/>
    </source>
</evidence>
<dbReference type="RefSeq" id="WP_021168273.1">
    <property type="nucleotide sequence ID" value="NZ_CTRP01000001.1"/>
</dbReference>
<evidence type="ECO:0008006" key="3">
    <source>
        <dbReference type="Google" id="ProtNLM"/>
    </source>
</evidence>